<proteinExistence type="predicted"/>
<evidence type="ECO:0000256" key="3">
    <source>
        <dbReference type="ARBA" id="ARBA00023163"/>
    </source>
</evidence>
<keyword evidence="3" id="KW-0804">Transcription</keyword>
<keyword evidence="8" id="KW-1185">Reference proteome</keyword>
<dbReference type="SUPFAM" id="SSF48498">
    <property type="entry name" value="Tetracyclin repressor-like, C-terminal domain"/>
    <property type="match status" value="1"/>
</dbReference>
<dbReference type="PANTHER" id="PTHR30055:SF234">
    <property type="entry name" value="HTH-TYPE TRANSCRIPTIONAL REGULATOR BETI"/>
    <property type="match status" value="1"/>
</dbReference>
<dbReference type="PROSITE" id="PS50977">
    <property type="entry name" value="HTH_TETR_2"/>
    <property type="match status" value="1"/>
</dbReference>
<sequence>MSAAQQRPSESTAGSGAGRQGGAGDTRERLIEAASQLLAGGGPEAVTMRKVGELAGVSRAAPYRHFDDKEDLLRAVALRSLEAVRSEVMEALPTAATPPAEVPAALRRAFFAYLRDGIDRPEHYRLTFGEHLSYVDGPGVHEAAKALIERCVDALAQGQRAGAIRAGDPHDMAVLAWSALHGLVTLATSGHLAHKGWDTVEDGVLARLVADLVAGLTARDVPGGTAAPPTAVSPDRPASG</sequence>
<reference evidence="7 8" key="1">
    <citation type="submission" date="2019-02" db="EMBL/GenBank/DDBJ databases">
        <authorList>
            <person name="Khodamoradi S."/>
            <person name="Hahnke R.L."/>
            <person name="Kaempfer P."/>
            <person name="Schumann P."/>
            <person name="Rohde M."/>
            <person name="Steinert M."/>
            <person name="Luzhetskyy A."/>
            <person name="Wink J."/>
            <person name="Ruckert C."/>
        </authorList>
    </citation>
    <scope>NUCLEOTIDE SEQUENCE [LARGE SCALE GENOMIC DNA]</scope>
    <source>
        <strain evidence="7 8">M2</strain>
    </source>
</reference>
<evidence type="ECO:0000256" key="5">
    <source>
        <dbReference type="SAM" id="MobiDB-lite"/>
    </source>
</evidence>
<feature type="compositionally biased region" description="Polar residues" evidence="5">
    <location>
        <begin position="1"/>
        <end position="12"/>
    </location>
</feature>
<feature type="compositionally biased region" description="Gly residues" evidence="5">
    <location>
        <begin position="15"/>
        <end position="24"/>
    </location>
</feature>
<feature type="region of interest" description="Disordered" evidence="5">
    <location>
        <begin position="1"/>
        <end position="30"/>
    </location>
</feature>
<dbReference type="InterPro" id="IPR025996">
    <property type="entry name" value="MT1864/Rv1816-like_C"/>
</dbReference>
<accession>A0A4P6Q1M3</accession>
<dbReference type="InterPro" id="IPR001647">
    <property type="entry name" value="HTH_TetR"/>
</dbReference>
<evidence type="ECO:0000259" key="6">
    <source>
        <dbReference type="PROSITE" id="PS50977"/>
    </source>
</evidence>
<dbReference type="Proteomes" id="UP000292235">
    <property type="component" value="Chromosome"/>
</dbReference>
<dbReference type="OrthoDB" id="3173376at2"/>
<dbReference type="Pfam" id="PF00440">
    <property type="entry name" value="TetR_N"/>
    <property type="match status" value="1"/>
</dbReference>
<keyword evidence="1" id="KW-0805">Transcription regulation</keyword>
<evidence type="ECO:0000256" key="2">
    <source>
        <dbReference type="ARBA" id="ARBA00023125"/>
    </source>
</evidence>
<dbReference type="InterPro" id="IPR009057">
    <property type="entry name" value="Homeodomain-like_sf"/>
</dbReference>
<dbReference type="Gene3D" id="1.10.357.10">
    <property type="entry name" value="Tetracycline Repressor, domain 2"/>
    <property type="match status" value="1"/>
</dbReference>
<evidence type="ECO:0000313" key="7">
    <source>
        <dbReference type="EMBL" id="QBI54536.1"/>
    </source>
</evidence>
<name>A0A4P6Q1M3_9ACTN</name>
<dbReference type="PRINTS" id="PR00455">
    <property type="entry name" value="HTHTETR"/>
</dbReference>
<dbReference type="SUPFAM" id="SSF46689">
    <property type="entry name" value="Homeodomain-like"/>
    <property type="match status" value="1"/>
</dbReference>
<dbReference type="EMBL" id="CP036455">
    <property type="protein sequence ID" value="QBI54536.1"/>
    <property type="molecule type" value="Genomic_DNA"/>
</dbReference>
<organism evidence="7 8">
    <name type="scientific">Streptomonospora litoralis</name>
    <dbReference type="NCBI Taxonomy" id="2498135"/>
    <lineage>
        <taxon>Bacteria</taxon>
        <taxon>Bacillati</taxon>
        <taxon>Actinomycetota</taxon>
        <taxon>Actinomycetes</taxon>
        <taxon>Streptosporangiales</taxon>
        <taxon>Nocardiopsidaceae</taxon>
        <taxon>Streptomonospora</taxon>
    </lineage>
</organism>
<keyword evidence="2 4" id="KW-0238">DNA-binding</keyword>
<protein>
    <submittedName>
        <fullName evidence="7">Transcriptional regulator BetI</fullName>
    </submittedName>
</protein>
<feature type="DNA-binding region" description="H-T-H motif" evidence="4">
    <location>
        <begin position="47"/>
        <end position="66"/>
    </location>
</feature>
<evidence type="ECO:0000256" key="4">
    <source>
        <dbReference type="PROSITE-ProRule" id="PRU00335"/>
    </source>
</evidence>
<feature type="domain" description="HTH tetR-type" evidence="6">
    <location>
        <begin position="24"/>
        <end position="84"/>
    </location>
</feature>
<gene>
    <name evidence="7" type="ORF">EKD16_13770</name>
</gene>
<dbReference type="AlphaFoldDB" id="A0A4P6Q1M3"/>
<dbReference type="GO" id="GO:0003700">
    <property type="term" value="F:DNA-binding transcription factor activity"/>
    <property type="evidence" value="ECO:0007669"/>
    <property type="project" value="TreeGrafter"/>
</dbReference>
<evidence type="ECO:0000256" key="1">
    <source>
        <dbReference type="ARBA" id="ARBA00023015"/>
    </source>
</evidence>
<dbReference type="InterPro" id="IPR050109">
    <property type="entry name" value="HTH-type_TetR-like_transc_reg"/>
</dbReference>
<dbReference type="InterPro" id="IPR036271">
    <property type="entry name" value="Tet_transcr_reg_TetR-rel_C_sf"/>
</dbReference>
<dbReference type="GO" id="GO:0000976">
    <property type="term" value="F:transcription cis-regulatory region binding"/>
    <property type="evidence" value="ECO:0007669"/>
    <property type="project" value="TreeGrafter"/>
</dbReference>
<dbReference type="RefSeq" id="WP_131098700.1">
    <property type="nucleotide sequence ID" value="NZ_CP036455.1"/>
</dbReference>
<dbReference type="PANTHER" id="PTHR30055">
    <property type="entry name" value="HTH-TYPE TRANSCRIPTIONAL REGULATOR RUTR"/>
    <property type="match status" value="1"/>
</dbReference>
<evidence type="ECO:0000313" key="8">
    <source>
        <dbReference type="Proteomes" id="UP000292235"/>
    </source>
</evidence>
<dbReference type="Pfam" id="PF13305">
    <property type="entry name" value="TetR_C_33"/>
    <property type="match status" value="1"/>
</dbReference>
<dbReference type="KEGG" id="strr:EKD16_13770"/>